<dbReference type="InterPro" id="IPR042237">
    <property type="entry name" value="PTRHD1"/>
</dbReference>
<dbReference type="Pfam" id="PF01981">
    <property type="entry name" value="PTH2"/>
    <property type="match status" value="1"/>
</dbReference>
<accession>A0A9J6BML6</accession>
<dbReference type="Gene3D" id="3.40.1490.10">
    <property type="entry name" value="Bit1"/>
    <property type="match status" value="1"/>
</dbReference>
<comment type="caution">
    <text evidence="4">The sequence shown here is derived from an EMBL/GenBank/DDBJ whole genome shotgun (WGS) entry which is preliminary data.</text>
</comment>
<evidence type="ECO:0000256" key="1">
    <source>
        <dbReference type="ARBA" id="ARBA00013260"/>
    </source>
</evidence>
<dbReference type="OrthoDB" id="201213at2759"/>
<proteinExistence type="predicted"/>
<protein>
    <recommendedName>
        <fullName evidence="1">peptidyl-tRNA hydrolase</fullName>
        <ecNumber evidence="1">3.1.1.29</ecNumber>
    </recommendedName>
</protein>
<comment type="catalytic activity">
    <reaction evidence="3">
        <text>an N-acyl-L-alpha-aminoacyl-tRNA + H2O = an N-acyl-L-amino acid + a tRNA + H(+)</text>
        <dbReference type="Rhea" id="RHEA:54448"/>
        <dbReference type="Rhea" id="RHEA-COMP:10123"/>
        <dbReference type="Rhea" id="RHEA-COMP:13883"/>
        <dbReference type="ChEBI" id="CHEBI:15377"/>
        <dbReference type="ChEBI" id="CHEBI:15378"/>
        <dbReference type="ChEBI" id="CHEBI:59874"/>
        <dbReference type="ChEBI" id="CHEBI:78442"/>
        <dbReference type="ChEBI" id="CHEBI:138191"/>
        <dbReference type="EC" id="3.1.1.29"/>
    </reaction>
</comment>
<evidence type="ECO:0000313" key="5">
    <source>
        <dbReference type="Proteomes" id="UP001107558"/>
    </source>
</evidence>
<dbReference type="EMBL" id="JADBJN010000003">
    <property type="protein sequence ID" value="KAG5670903.1"/>
    <property type="molecule type" value="Genomic_DNA"/>
</dbReference>
<evidence type="ECO:0000256" key="3">
    <source>
        <dbReference type="ARBA" id="ARBA00048707"/>
    </source>
</evidence>
<name>A0A9J6BML6_POLVA</name>
<dbReference type="AlphaFoldDB" id="A0A9J6BML6"/>
<evidence type="ECO:0000256" key="2">
    <source>
        <dbReference type="ARBA" id="ARBA00022801"/>
    </source>
</evidence>
<keyword evidence="2" id="KW-0378">Hydrolase</keyword>
<reference evidence="4" key="1">
    <citation type="submission" date="2021-03" db="EMBL/GenBank/DDBJ databases">
        <title>Chromosome level genome of the anhydrobiotic midge Polypedilum vanderplanki.</title>
        <authorList>
            <person name="Yoshida Y."/>
            <person name="Kikawada T."/>
            <person name="Gusev O."/>
        </authorList>
    </citation>
    <scope>NUCLEOTIDE SEQUENCE</scope>
    <source>
        <strain evidence="4">NIAS01</strain>
        <tissue evidence="4">Whole body or cell culture</tissue>
    </source>
</reference>
<dbReference type="PANTHER" id="PTHR46194">
    <property type="entry name" value="PEPTIDYL-TRNA HYDROLASE PTRHD1-RELATED"/>
    <property type="match status" value="1"/>
</dbReference>
<dbReference type="SUPFAM" id="SSF102462">
    <property type="entry name" value="Peptidyl-tRNA hydrolase II"/>
    <property type="match status" value="1"/>
</dbReference>
<organism evidence="4 5">
    <name type="scientific">Polypedilum vanderplanki</name>
    <name type="common">Sleeping chironomid midge</name>
    <dbReference type="NCBI Taxonomy" id="319348"/>
    <lineage>
        <taxon>Eukaryota</taxon>
        <taxon>Metazoa</taxon>
        <taxon>Ecdysozoa</taxon>
        <taxon>Arthropoda</taxon>
        <taxon>Hexapoda</taxon>
        <taxon>Insecta</taxon>
        <taxon>Pterygota</taxon>
        <taxon>Neoptera</taxon>
        <taxon>Endopterygota</taxon>
        <taxon>Diptera</taxon>
        <taxon>Nematocera</taxon>
        <taxon>Chironomoidea</taxon>
        <taxon>Chironomidae</taxon>
        <taxon>Chironominae</taxon>
        <taxon>Polypedilum</taxon>
        <taxon>Polypedilum</taxon>
    </lineage>
</organism>
<dbReference type="PANTHER" id="PTHR46194:SF1">
    <property type="entry name" value="PEPTIDYL-TRNA HYDROLASE PTRHD1-RELATED"/>
    <property type="match status" value="1"/>
</dbReference>
<keyword evidence="5" id="KW-1185">Reference proteome</keyword>
<sequence>MTLIQYIIVRKDLMKALKWNIGAVITQCCHAVAAINEMTRDNDELTKQYLSTENIDKMHKCVLGIENQEKLEELHKKLNDNGVISKLWIEQPENIPTCIALKPYEKESVQEYFKDLKLMR</sequence>
<gene>
    <name evidence="4" type="ORF">PVAND_001132</name>
</gene>
<dbReference type="Proteomes" id="UP001107558">
    <property type="component" value="Chromosome 3"/>
</dbReference>
<dbReference type="InterPro" id="IPR023476">
    <property type="entry name" value="Pep_tRNA_hydro_II_dom_sf"/>
</dbReference>
<dbReference type="InterPro" id="IPR002833">
    <property type="entry name" value="PTH2"/>
</dbReference>
<dbReference type="CDD" id="cd02429">
    <property type="entry name" value="PTH2_like"/>
    <property type="match status" value="1"/>
</dbReference>
<dbReference type="GO" id="GO:0004045">
    <property type="term" value="F:peptidyl-tRNA hydrolase activity"/>
    <property type="evidence" value="ECO:0007669"/>
    <property type="project" value="UniProtKB-EC"/>
</dbReference>
<dbReference type="EC" id="3.1.1.29" evidence="1"/>
<evidence type="ECO:0000313" key="4">
    <source>
        <dbReference type="EMBL" id="KAG5670903.1"/>
    </source>
</evidence>